<dbReference type="Pfam" id="PF19142">
    <property type="entry name" value="DUF5825"/>
    <property type="match status" value="1"/>
</dbReference>
<gene>
    <name evidence="1" type="ORF">GCM10009663_37720</name>
</gene>
<dbReference type="RefSeq" id="WP_344624804.1">
    <property type="nucleotide sequence ID" value="NZ_BAAALD010000034.1"/>
</dbReference>
<protein>
    <submittedName>
        <fullName evidence="1">Uncharacterized protein</fullName>
    </submittedName>
</protein>
<dbReference type="EMBL" id="BAAALD010000034">
    <property type="protein sequence ID" value="GAA1090449.1"/>
    <property type="molecule type" value="Genomic_DNA"/>
</dbReference>
<accession>A0ABN1TJA5</accession>
<name>A0ABN1TJA5_9ACTN</name>
<evidence type="ECO:0000313" key="1">
    <source>
        <dbReference type="EMBL" id="GAA1090449.1"/>
    </source>
</evidence>
<comment type="caution">
    <text evidence="1">The sequence shown here is derived from an EMBL/GenBank/DDBJ whole genome shotgun (WGS) entry which is preliminary data.</text>
</comment>
<dbReference type="Proteomes" id="UP001499987">
    <property type="component" value="Unassembled WGS sequence"/>
</dbReference>
<proteinExistence type="predicted"/>
<evidence type="ECO:0000313" key="2">
    <source>
        <dbReference type="Proteomes" id="UP001499987"/>
    </source>
</evidence>
<reference evidence="1 2" key="1">
    <citation type="journal article" date="2019" name="Int. J. Syst. Evol. Microbiol.">
        <title>The Global Catalogue of Microorganisms (GCM) 10K type strain sequencing project: providing services to taxonomists for standard genome sequencing and annotation.</title>
        <authorList>
            <consortium name="The Broad Institute Genomics Platform"/>
            <consortium name="The Broad Institute Genome Sequencing Center for Infectious Disease"/>
            <person name="Wu L."/>
            <person name="Ma J."/>
        </authorList>
    </citation>
    <scope>NUCLEOTIDE SEQUENCE [LARGE SCALE GENOMIC DNA]</scope>
    <source>
        <strain evidence="1 2">JCM 13002</strain>
    </source>
</reference>
<dbReference type="InterPro" id="IPR043863">
    <property type="entry name" value="DUF5825"/>
</dbReference>
<keyword evidence="2" id="KW-1185">Reference proteome</keyword>
<sequence length="240" mass="24762">MSVLMDIGELRARASDDGHLPGGGRPAAATLTLGAAGDGLPTAAELAALLTRVPVAGVRLAEAADLAALPDRAVVRTVALIRECASIGVRVTWSLVLGAHQLGLVPRLDHLPAPEAVTVLGDGSAPLGEWRSAGSFGLLYFRKGPGFLSVVDRRPESAGRAVLDDPVTVDVFTRCLGGRAWADLTGEQRRAAERLVDAGLLLRLGGHCVTLPVHMRSWPLGAALLGGTLASAGKKPEEGS</sequence>
<organism evidence="1 2">
    <name type="scientific">Kitasatospora arboriphila</name>
    <dbReference type="NCBI Taxonomy" id="258052"/>
    <lineage>
        <taxon>Bacteria</taxon>
        <taxon>Bacillati</taxon>
        <taxon>Actinomycetota</taxon>
        <taxon>Actinomycetes</taxon>
        <taxon>Kitasatosporales</taxon>
        <taxon>Streptomycetaceae</taxon>
        <taxon>Kitasatospora</taxon>
    </lineage>
</organism>